<evidence type="ECO:0000256" key="3">
    <source>
        <dbReference type="ARBA" id="ARBA00022857"/>
    </source>
</evidence>
<keyword evidence="6" id="KW-0963">Cytoplasm</keyword>
<dbReference type="Proteomes" id="UP000461162">
    <property type="component" value="Unassembled WGS sequence"/>
</dbReference>
<feature type="binding site" evidence="6">
    <location>
        <begin position="140"/>
        <end position="141"/>
    </location>
    <ligand>
        <name>NAD(+)</name>
        <dbReference type="ChEBI" id="CHEBI:57540"/>
    </ligand>
</feature>
<sequence>MSLHLRKVLVVTRSGDFEAKALGAEVAAFLSGSDVEVMVCQHRPEAYDADVFGQPGPDLIMVLGGDGTFIGVARRMLHLEAPFVGVNLGRVGFLAQLDRAGWKPWLAENLKGNVRSVRRMALAYDVVRQGNVVRSGLAVNDVVVGRGELARLVRLGFSYGGRRLASVRADGLIVSTPTGSTAYGASAGGPLVHADLFSYCVTAVCPFLSGFKPLVLPVGEECAVCVEEAATGVSLTEDGQFSFPLESGDEVRVRRSPRDLLVADMGQGAYFDKLKNHGLLTER</sequence>
<feature type="binding site" evidence="6">
    <location>
        <begin position="66"/>
        <end position="67"/>
    </location>
    <ligand>
        <name>NAD(+)</name>
        <dbReference type="ChEBI" id="CHEBI:57540"/>
    </ligand>
</feature>
<keyword evidence="2 6" id="KW-0418">Kinase</keyword>
<feature type="binding site" evidence="6">
    <location>
        <position position="151"/>
    </location>
    <ligand>
        <name>NAD(+)</name>
        <dbReference type="ChEBI" id="CHEBI:57540"/>
    </ligand>
</feature>
<dbReference type="PANTHER" id="PTHR20275">
    <property type="entry name" value="NAD KINASE"/>
    <property type="match status" value="1"/>
</dbReference>
<dbReference type="GO" id="GO:0046872">
    <property type="term" value="F:metal ion binding"/>
    <property type="evidence" value="ECO:0007669"/>
    <property type="project" value="UniProtKB-UniRule"/>
</dbReference>
<dbReference type="PANTHER" id="PTHR20275:SF0">
    <property type="entry name" value="NAD KINASE"/>
    <property type="match status" value="1"/>
</dbReference>
<dbReference type="Gene3D" id="2.60.200.30">
    <property type="entry name" value="Probable inorganic polyphosphate/atp-NAD kinase, domain 2"/>
    <property type="match status" value="1"/>
</dbReference>
<dbReference type="GO" id="GO:0003951">
    <property type="term" value="F:NAD+ kinase activity"/>
    <property type="evidence" value="ECO:0007669"/>
    <property type="project" value="UniProtKB-UniRule"/>
</dbReference>
<evidence type="ECO:0000256" key="4">
    <source>
        <dbReference type="ARBA" id="ARBA00023027"/>
    </source>
</evidence>
<keyword evidence="4 6" id="KW-0520">NAD</keyword>
<dbReference type="GO" id="GO:0005524">
    <property type="term" value="F:ATP binding"/>
    <property type="evidence" value="ECO:0007669"/>
    <property type="project" value="UniProtKB-KW"/>
</dbReference>
<dbReference type="Gene3D" id="3.40.50.10330">
    <property type="entry name" value="Probable inorganic polyphosphate/atp-NAD kinase, domain 1"/>
    <property type="match status" value="1"/>
</dbReference>
<dbReference type="SUPFAM" id="SSF111331">
    <property type="entry name" value="NAD kinase/diacylglycerol kinase-like"/>
    <property type="match status" value="1"/>
</dbReference>
<proteinExistence type="inferred from homology"/>
<dbReference type="InterPro" id="IPR017438">
    <property type="entry name" value="ATP-NAD_kinase_N"/>
</dbReference>
<dbReference type="GO" id="GO:0005737">
    <property type="term" value="C:cytoplasm"/>
    <property type="evidence" value="ECO:0007669"/>
    <property type="project" value="UniProtKB-SubCell"/>
</dbReference>
<dbReference type="Pfam" id="PF20143">
    <property type="entry name" value="NAD_kinase_C"/>
    <property type="match status" value="1"/>
</dbReference>
<evidence type="ECO:0000313" key="7">
    <source>
        <dbReference type="EMBL" id="MUM76042.1"/>
    </source>
</evidence>
<comment type="catalytic activity">
    <reaction evidence="5 6">
        <text>NAD(+) + ATP = ADP + NADP(+) + H(+)</text>
        <dbReference type="Rhea" id="RHEA:18629"/>
        <dbReference type="ChEBI" id="CHEBI:15378"/>
        <dbReference type="ChEBI" id="CHEBI:30616"/>
        <dbReference type="ChEBI" id="CHEBI:57540"/>
        <dbReference type="ChEBI" id="CHEBI:58349"/>
        <dbReference type="ChEBI" id="CHEBI:456216"/>
        <dbReference type="EC" id="2.7.1.23"/>
    </reaction>
</comment>
<dbReference type="InterPro" id="IPR017437">
    <property type="entry name" value="ATP-NAD_kinase_PpnK-typ_C"/>
</dbReference>
<keyword evidence="3 6" id="KW-0521">NADP</keyword>
<dbReference type="EMBL" id="WODC01000001">
    <property type="protein sequence ID" value="MUM76042.1"/>
    <property type="molecule type" value="Genomic_DNA"/>
</dbReference>
<feature type="binding site" evidence="6">
    <location>
        <position position="168"/>
    </location>
    <ligand>
        <name>NAD(+)</name>
        <dbReference type="ChEBI" id="CHEBI:57540"/>
    </ligand>
</feature>
<dbReference type="Pfam" id="PF01513">
    <property type="entry name" value="NAD_kinase"/>
    <property type="match status" value="1"/>
</dbReference>
<evidence type="ECO:0000256" key="1">
    <source>
        <dbReference type="ARBA" id="ARBA00022679"/>
    </source>
</evidence>
<accession>A0A7K1KJI1</accession>
<keyword evidence="6" id="KW-0547">Nucleotide-binding</keyword>
<keyword evidence="1 6" id="KW-0808">Transferase</keyword>
<comment type="cofactor">
    <cofactor evidence="6">
        <name>a divalent metal cation</name>
        <dbReference type="ChEBI" id="CHEBI:60240"/>
    </cofactor>
</comment>
<protein>
    <recommendedName>
        <fullName evidence="6">NAD kinase</fullName>
        <ecNumber evidence="6">2.7.1.23</ecNumber>
    </recommendedName>
    <alternativeName>
        <fullName evidence="6">ATP-dependent NAD kinase</fullName>
    </alternativeName>
</protein>
<dbReference type="GO" id="GO:0019674">
    <property type="term" value="P:NAD+ metabolic process"/>
    <property type="evidence" value="ECO:0007669"/>
    <property type="project" value="InterPro"/>
</dbReference>
<evidence type="ECO:0000256" key="5">
    <source>
        <dbReference type="ARBA" id="ARBA00047925"/>
    </source>
</evidence>
<feature type="binding site" evidence="6">
    <location>
        <position position="170"/>
    </location>
    <ligand>
        <name>NAD(+)</name>
        <dbReference type="ChEBI" id="CHEBI:57540"/>
    </ligand>
</feature>
<evidence type="ECO:0000256" key="6">
    <source>
        <dbReference type="HAMAP-Rule" id="MF_00361"/>
    </source>
</evidence>
<comment type="function">
    <text evidence="6">Involved in the regulation of the intracellular balance of NAD and NADP, and is a key enzyme in the biosynthesis of NADP. Catalyzes specifically the phosphorylation on 2'-hydroxyl of the adenosine moiety of NAD to yield NADP.</text>
</comment>
<comment type="similarity">
    <text evidence="6">Belongs to the NAD kinase family.</text>
</comment>
<dbReference type="InterPro" id="IPR002504">
    <property type="entry name" value="NADK"/>
</dbReference>
<feature type="binding site" evidence="6">
    <location>
        <position position="240"/>
    </location>
    <ligand>
        <name>NAD(+)</name>
        <dbReference type="ChEBI" id="CHEBI:57540"/>
    </ligand>
</feature>
<dbReference type="HAMAP" id="MF_00361">
    <property type="entry name" value="NAD_kinase"/>
    <property type="match status" value="1"/>
</dbReference>
<dbReference type="RefSeq" id="WP_155931401.1">
    <property type="nucleotide sequence ID" value="NZ_WODC01000001.1"/>
</dbReference>
<keyword evidence="8" id="KW-1185">Reference proteome</keyword>
<comment type="subcellular location">
    <subcellularLocation>
        <location evidence="6">Cytoplasm</location>
    </subcellularLocation>
</comment>
<name>A0A7K1KJI1_9BACT</name>
<dbReference type="EC" id="2.7.1.23" evidence="6"/>
<feature type="binding site" evidence="6">
    <location>
        <begin position="181"/>
        <end position="186"/>
    </location>
    <ligand>
        <name>NAD(+)</name>
        <dbReference type="ChEBI" id="CHEBI:57540"/>
    </ligand>
</feature>
<dbReference type="GO" id="GO:0051287">
    <property type="term" value="F:NAD binding"/>
    <property type="evidence" value="ECO:0007669"/>
    <property type="project" value="UniProtKB-ARBA"/>
</dbReference>
<evidence type="ECO:0000256" key="2">
    <source>
        <dbReference type="ARBA" id="ARBA00022777"/>
    </source>
</evidence>
<reference evidence="7 8" key="1">
    <citation type="submission" date="2019-11" db="EMBL/GenBank/DDBJ databases">
        <title>Pseudodesulfovibrio alkaliphilus, sp. nov., an alkaliphilic sulfate-reducing bacteria from mud volcano of Taman peninsula, Russia.</title>
        <authorList>
            <person name="Frolova A."/>
            <person name="Merkel A.Y."/>
            <person name="Slobodkin A.I."/>
        </authorList>
    </citation>
    <scope>NUCLEOTIDE SEQUENCE [LARGE SCALE GENOMIC DNA]</scope>
    <source>
        <strain evidence="7 8">F-1</strain>
    </source>
</reference>
<evidence type="ECO:0000313" key="8">
    <source>
        <dbReference type="Proteomes" id="UP000461162"/>
    </source>
</evidence>
<keyword evidence="6" id="KW-0067">ATP-binding</keyword>
<feature type="active site" description="Proton acceptor" evidence="6">
    <location>
        <position position="66"/>
    </location>
</feature>
<comment type="caution">
    <text evidence="7">The sequence shown here is derived from an EMBL/GenBank/DDBJ whole genome shotgun (WGS) entry which is preliminary data.</text>
</comment>
<organism evidence="7 8">
    <name type="scientific">Pseudodesulfovibrio alkaliphilus</name>
    <dbReference type="NCBI Taxonomy" id="2661613"/>
    <lineage>
        <taxon>Bacteria</taxon>
        <taxon>Pseudomonadati</taxon>
        <taxon>Thermodesulfobacteriota</taxon>
        <taxon>Desulfovibrionia</taxon>
        <taxon>Desulfovibrionales</taxon>
        <taxon>Desulfovibrionaceae</taxon>
    </lineage>
</organism>
<comment type="caution">
    <text evidence="6">Lacks conserved residue(s) required for the propagation of feature annotation.</text>
</comment>
<dbReference type="InterPro" id="IPR016064">
    <property type="entry name" value="NAD/diacylglycerol_kinase_sf"/>
</dbReference>
<dbReference type="AlphaFoldDB" id="A0A7K1KJI1"/>
<gene>
    <name evidence="6" type="primary">nadK</name>
    <name evidence="7" type="ORF">GKC30_00155</name>
</gene>
<dbReference type="GO" id="GO:0006741">
    <property type="term" value="P:NADP+ biosynthetic process"/>
    <property type="evidence" value="ECO:0007669"/>
    <property type="project" value="UniProtKB-UniRule"/>
</dbReference>